<organism evidence="3 4">
    <name type="scientific">Phaeomoniella chlamydospora</name>
    <name type="common">Phaeoacremonium chlamydosporum</name>
    <dbReference type="NCBI Taxonomy" id="158046"/>
    <lineage>
        <taxon>Eukaryota</taxon>
        <taxon>Fungi</taxon>
        <taxon>Dikarya</taxon>
        <taxon>Ascomycota</taxon>
        <taxon>Pezizomycotina</taxon>
        <taxon>Eurotiomycetes</taxon>
        <taxon>Chaetothyriomycetidae</taxon>
        <taxon>Phaeomoniellales</taxon>
        <taxon>Phaeomoniellaceae</taxon>
        <taxon>Phaeomoniella</taxon>
    </lineage>
</organism>
<comment type="caution">
    <text evidence="3">The sequence shown here is derived from an EMBL/GenBank/DDBJ whole genome shotgun (WGS) entry which is preliminary data.</text>
</comment>
<dbReference type="AlphaFoldDB" id="A0A0G2EU91"/>
<evidence type="ECO:0000259" key="2">
    <source>
        <dbReference type="Pfam" id="PF18922"/>
    </source>
</evidence>
<proteinExistence type="predicted"/>
<dbReference type="Proteomes" id="UP000053317">
    <property type="component" value="Unassembled WGS sequence"/>
</dbReference>
<evidence type="ECO:0000256" key="1">
    <source>
        <dbReference type="SAM" id="MobiDB-lite"/>
    </source>
</evidence>
<feature type="domain" description="DUF5672" evidence="2">
    <location>
        <begin position="150"/>
        <end position="265"/>
    </location>
</feature>
<dbReference type="InterPro" id="IPR043729">
    <property type="entry name" value="DUF5672"/>
</dbReference>
<sequence length="371" mass="42198">MKLPLFLSKEPIFIPLILFLALVWLIPRSPYPGLVAEYIQGQVARLPTVKVDLRPSETFRNRFSTNRTALYIETRPEYKGVATALLLHMTQVVPPEWRFLFIGSEELVHKVNRSTSARHLQKIGKLRLQTVEPWTDQWHRNREINLDEVHDKLLTNISFYDEQLSGVEHLLTFRSHSILCANANTTVNDFLQSVNDRWGGYGSLSLRRLSKVREVLSIQERYDENEGRWMSSRMGLLPNASTANSSVERTFAVESEWNERPLGYHVPGDLSPNGQYAADKHGEKLINFSGDEDIINRPLKSPEDLEWIMNQQRIADEKAKAKAEAEAAAEAARITASSTPSSSSAPHRVEVVEGEADEEPYLISLKQLSRP</sequence>
<keyword evidence="4" id="KW-1185">Reference proteome</keyword>
<reference evidence="3 4" key="2">
    <citation type="submission" date="2015-05" db="EMBL/GenBank/DDBJ databases">
        <authorList>
            <person name="Morales-Cruz A."/>
            <person name="Amrine K.C."/>
            <person name="Cantu D."/>
        </authorList>
    </citation>
    <scope>NUCLEOTIDE SEQUENCE [LARGE SCALE GENOMIC DNA]</scope>
    <source>
        <strain evidence="3">UCRPC4</strain>
    </source>
</reference>
<name>A0A0G2EU91_PHACM</name>
<dbReference type="EMBL" id="LCWF01000039">
    <property type="protein sequence ID" value="KKY25706.1"/>
    <property type="molecule type" value="Genomic_DNA"/>
</dbReference>
<evidence type="ECO:0000313" key="3">
    <source>
        <dbReference type="EMBL" id="KKY25706.1"/>
    </source>
</evidence>
<dbReference type="Pfam" id="PF18922">
    <property type="entry name" value="DUF5672"/>
    <property type="match status" value="1"/>
</dbReference>
<feature type="region of interest" description="Disordered" evidence="1">
    <location>
        <begin position="331"/>
        <end position="356"/>
    </location>
</feature>
<dbReference type="OrthoDB" id="10025998at2759"/>
<accession>A0A0G2EU91</accession>
<gene>
    <name evidence="3" type="ORF">UCRPC4_g01619</name>
</gene>
<reference evidence="3 4" key="1">
    <citation type="submission" date="2015-05" db="EMBL/GenBank/DDBJ databases">
        <title>Distinctive expansion of gene families associated with plant cell wall degradation and secondary metabolism in the genomes of grapevine trunk pathogens.</title>
        <authorList>
            <person name="Lawrence D.P."/>
            <person name="Travadon R."/>
            <person name="Rolshausen P.E."/>
            <person name="Baumgartner K."/>
        </authorList>
    </citation>
    <scope>NUCLEOTIDE SEQUENCE [LARGE SCALE GENOMIC DNA]</scope>
    <source>
        <strain evidence="3">UCRPC4</strain>
    </source>
</reference>
<feature type="compositionally biased region" description="Low complexity" evidence="1">
    <location>
        <begin position="331"/>
        <end position="346"/>
    </location>
</feature>
<protein>
    <recommendedName>
        <fullName evidence="2">DUF5672 domain-containing protein</fullName>
    </recommendedName>
</protein>
<evidence type="ECO:0000313" key="4">
    <source>
        <dbReference type="Proteomes" id="UP000053317"/>
    </source>
</evidence>